<dbReference type="GO" id="GO:0005886">
    <property type="term" value="C:plasma membrane"/>
    <property type="evidence" value="ECO:0007669"/>
    <property type="project" value="TreeGrafter"/>
</dbReference>
<accession>A0A4R2FKQ0</accession>
<evidence type="ECO:0000256" key="3">
    <source>
        <dbReference type="SAM" id="Phobius"/>
    </source>
</evidence>
<feature type="transmembrane region" description="Helical" evidence="3">
    <location>
        <begin position="389"/>
        <end position="411"/>
    </location>
</feature>
<keyword evidence="3" id="KW-1133">Transmembrane helix</keyword>
<dbReference type="SUPFAM" id="SSF55073">
    <property type="entry name" value="Nucleotide cyclase"/>
    <property type="match status" value="1"/>
</dbReference>
<dbReference type="Gene3D" id="3.30.70.270">
    <property type="match status" value="1"/>
</dbReference>
<evidence type="ECO:0000313" key="7">
    <source>
        <dbReference type="Proteomes" id="UP000294832"/>
    </source>
</evidence>
<gene>
    <name evidence="6" type="ORF">EDC91_1136</name>
</gene>
<feature type="signal peptide" evidence="4">
    <location>
        <begin position="1"/>
        <end position="26"/>
    </location>
</feature>
<comment type="catalytic activity">
    <reaction evidence="2">
        <text>2 GTP = 3',3'-c-di-GMP + 2 diphosphate</text>
        <dbReference type="Rhea" id="RHEA:24898"/>
        <dbReference type="ChEBI" id="CHEBI:33019"/>
        <dbReference type="ChEBI" id="CHEBI:37565"/>
        <dbReference type="ChEBI" id="CHEBI:58805"/>
        <dbReference type="EC" id="2.7.7.65"/>
    </reaction>
</comment>
<reference evidence="6 7" key="1">
    <citation type="submission" date="2019-03" db="EMBL/GenBank/DDBJ databases">
        <title>Freshwater and sediment microbial communities from various areas in North America, analyzing microbe dynamics in response to fracking.</title>
        <authorList>
            <person name="Lamendella R."/>
        </authorList>
    </citation>
    <scope>NUCLEOTIDE SEQUENCE [LARGE SCALE GENOMIC DNA]</scope>
    <source>
        <strain evidence="6 7">74A</strain>
    </source>
</reference>
<evidence type="ECO:0000256" key="2">
    <source>
        <dbReference type="ARBA" id="ARBA00034247"/>
    </source>
</evidence>
<dbReference type="Gene3D" id="1.25.40.10">
    <property type="entry name" value="Tetratricopeptide repeat domain"/>
    <property type="match status" value="1"/>
</dbReference>
<evidence type="ECO:0000256" key="4">
    <source>
        <dbReference type="SAM" id="SignalP"/>
    </source>
</evidence>
<keyword evidence="3" id="KW-0812">Transmembrane</keyword>
<protein>
    <recommendedName>
        <fullName evidence="1">diguanylate cyclase</fullName>
        <ecNumber evidence="1">2.7.7.65</ecNumber>
    </recommendedName>
</protein>
<dbReference type="InterPro" id="IPR000160">
    <property type="entry name" value="GGDEF_dom"/>
</dbReference>
<dbReference type="GO" id="GO:0052621">
    <property type="term" value="F:diguanylate cyclase activity"/>
    <property type="evidence" value="ECO:0007669"/>
    <property type="project" value="UniProtKB-EC"/>
</dbReference>
<dbReference type="Pfam" id="PF00990">
    <property type="entry name" value="GGDEF"/>
    <property type="match status" value="1"/>
</dbReference>
<dbReference type="PANTHER" id="PTHR45138:SF9">
    <property type="entry name" value="DIGUANYLATE CYCLASE DGCM-RELATED"/>
    <property type="match status" value="1"/>
</dbReference>
<organism evidence="6 7">
    <name type="scientific">Shewanella fodinae</name>
    <dbReference type="NCBI Taxonomy" id="552357"/>
    <lineage>
        <taxon>Bacteria</taxon>
        <taxon>Pseudomonadati</taxon>
        <taxon>Pseudomonadota</taxon>
        <taxon>Gammaproteobacteria</taxon>
        <taxon>Alteromonadales</taxon>
        <taxon>Shewanellaceae</taxon>
        <taxon>Shewanella</taxon>
    </lineage>
</organism>
<dbReference type="Proteomes" id="UP000294832">
    <property type="component" value="Unassembled WGS sequence"/>
</dbReference>
<dbReference type="EC" id="2.7.7.65" evidence="1"/>
<proteinExistence type="predicted"/>
<feature type="chain" id="PRO_5020269498" description="diguanylate cyclase" evidence="4">
    <location>
        <begin position="27"/>
        <end position="598"/>
    </location>
</feature>
<dbReference type="AlphaFoldDB" id="A0A4R2FKQ0"/>
<comment type="caution">
    <text evidence="6">The sequence shown here is derived from an EMBL/GenBank/DDBJ whole genome shotgun (WGS) entry which is preliminary data.</text>
</comment>
<dbReference type="EMBL" id="SLWF01000013">
    <property type="protein sequence ID" value="TCN83914.1"/>
    <property type="molecule type" value="Genomic_DNA"/>
</dbReference>
<sequence length="598" mass="67149">MVTNCKITRYLLIFILLFSGGSRVSAAPIDEVDVSLGKLEKTLKSDIAAAQQQIDMLKPRIGSFTSEQTARLLIASAVSKIFSGDFDEALSALDKAETKVNTPQYLSQIYNYRATCLIGLRRYRDALLVMGRNLALLEKIDDPIEKRDSYFRIANLYDELEAYDEMGLYASRILDLADNQQDTKAHCYGIFLLAMSQNGRGMLKQAQEGFQNGLSYCAEHGYSLMVAMINKGMGDTARQLGDNLAAQRYFRTSLAQYQQFHFATEIVSTSALLAQVDLALGEVQEAEMMAANVLAADSSSSYMAARRDALKVMAEIAANRHDFAKAYDYQKQYLELNSKLFDESRVKALAYQAAHFSTNEREQELKLLNKERELLLTRGMLREKEHNNMVTFVTLLSVAIIMLAAFSYWGWQQKQRFMRLSRHDQLTGIYNRSTAQFMGDNQFVQAMSRDCHFSLMLFDLDNLKQLNDSFGFGCGDWALCRVVECVKASLSRHHIFARTGGAEFVVIMLDVDALDAMALAEQLRRSIADIDSHRSGHHFVITASFGVSSRTPDDLSLEPLINRADKALHQAKLSGRNRVCAAPEVTAEISDVEEVLSH</sequence>
<keyword evidence="3" id="KW-0472">Membrane</keyword>
<dbReference type="CDD" id="cd01949">
    <property type="entry name" value="GGDEF"/>
    <property type="match status" value="1"/>
</dbReference>
<dbReference type="InterPro" id="IPR050469">
    <property type="entry name" value="Diguanylate_Cyclase"/>
</dbReference>
<dbReference type="InterPro" id="IPR029787">
    <property type="entry name" value="Nucleotide_cyclase"/>
</dbReference>
<dbReference type="InterPro" id="IPR043128">
    <property type="entry name" value="Rev_trsase/Diguanyl_cyclase"/>
</dbReference>
<evidence type="ECO:0000259" key="5">
    <source>
        <dbReference type="PROSITE" id="PS50887"/>
    </source>
</evidence>
<dbReference type="GO" id="GO:1902201">
    <property type="term" value="P:negative regulation of bacterial-type flagellum-dependent cell motility"/>
    <property type="evidence" value="ECO:0007669"/>
    <property type="project" value="TreeGrafter"/>
</dbReference>
<dbReference type="OrthoDB" id="9803824at2"/>
<evidence type="ECO:0000313" key="6">
    <source>
        <dbReference type="EMBL" id="TCN83914.1"/>
    </source>
</evidence>
<dbReference type="SMART" id="SM00267">
    <property type="entry name" value="GGDEF"/>
    <property type="match status" value="1"/>
</dbReference>
<dbReference type="PANTHER" id="PTHR45138">
    <property type="entry name" value="REGULATORY COMPONENTS OF SENSORY TRANSDUCTION SYSTEM"/>
    <property type="match status" value="1"/>
</dbReference>
<dbReference type="NCBIfam" id="TIGR00254">
    <property type="entry name" value="GGDEF"/>
    <property type="match status" value="1"/>
</dbReference>
<evidence type="ECO:0000256" key="1">
    <source>
        <dbReference type="ARBA" id="ARBA00012528"/>
    </source>
</evidence>
<keyword evidence="7" id="KW-1185">Reference proteome</keyword>
<dbReference type="GO" id="GO:0043709">
    <property type="term" value="P:cell adhesion involved in single-species biofilm formation"/>
    <property type="evidence" value="ECO:0007669"/>
    <property type="project" value="TreeGrafter"/>
</dbReference>
<dbReference type="InterPro" id="IPR011990">
    <property type="entry name" value="TPR-like_helical_dom_sf"/>
</dbReference>
<keyword evidence="4" id="KW-0732">Signal</keyword>
<dbReference type="SUPFAM" id="SSF48452">
    <property type="entry name" value="TPR-like"/>
    <property type="match status" value="1"/>
</dbReference>
<dbReference type="PROSITE" id="PS50887">
    <property type="entry name" value="GGDEF"/>
    <property type="match status" value="1"/>
</dbReference>
<feature type="domain" description="GGDEF" evidence="5">
    <location>
        <begin position="451"/>
        <end position="584"/>
    </location>
</feature>
<name>A0A4R2FKQ0_9GAMM</name>